<feature type="compositionally biased region" description="Polar residues" evidence="1">
    <location>
        <begin position="9"/>
        <end position="18"/>
    </location>
</feature>
<gene>
    <name evidence="2" type="ORF">FJTKL_07780</name>
</gene>
<keyword evidence="3" id="KW-1185">Reference proteome</keyword>
<evidence type="ECO:0000256" key="1">
    <source>
        <dbReference type="SAM" id="MobiDB-lite"/>
    </source>
</evidence>
<proteinExistence type="predicted"/>
<evidence type="ECO:0008006" key="4">
    <source>
        <dbReference type="Google" id="ProtNLM"/>
    </source>
</evidence>
<comment type="caution">
    <text evidence="2">The sequence shown here is derived from an EMBL/GenBank/DDBJ whole genome shotgun (WGS) entry which is preliminary data.</text>
</comment>
<reference evidence="2 3" key="1">
    <citation type="submission" date="2024-03" db="EMBL/GenBank/DDBJ databases">
        <title>A high-quality draft genome sequence of Diaporthe vaccinii, a causative agent of upright dieback and viscid rot disease in cranberry plants.</title>
        <authorList>
            <person name="Sarrasin M."/>
            <person name="Lang B.F."/>
            <person name="Burger G."/>
        </authorList>
    </citation>
    <scope>NUCLEOTIDE SEQUENCE [LARGE SCALE GENOMIC DNA]</scope>
    <source>
        <strain evidence="2 3">IS7</strain>
    </source>
</reference>
<dbReference type="Proteomes" id="UP001600888">
    <property type="component" value="Unassembled WGS sequence"/>
</dbReference>
<feature type="region of interest" description="Disordered" evidence="1">
    <location>
        <begin position="1"/>
        <end position="23"/>
    </location>
</feature>
<name>A0ABR4FDC0_9PEZI</name>
<accession>A0ABR4FDC0</accession>
<evidence type="ECO:0000313" key="2">
    <source>
        <dbReference type="EMBL" id="KAL2292686.1"/>
    </source>
</evidence>
<protein>
    <recommendedName>
        <fullName evidence="4">DUF3074 domain-containing protein</fullName>
    </recommendedName>
</protein>
<dbReference type="EMBL" id="JBAWTH010000002">
    <property type="protein sequence ID" value="KAL2292686.1"/>
    <property type="molecule type" value="Genomic_DNA"/>
</dbReference>
<organism evidence="2 3">
    <name type="scientific">Diaporthe vaccinii</name>
    <dbReference type="NCBI Taxonomy" id="105482"/>
    <lineage>
        <taxon>Eukaryota</taxon>
        <taxon>Fungi</taxon>
        <taxon>Dikarya</taxon>
        <taxon>Ascomycota</taxon>
        <taxon>Pezizomycotina</taxon>
        <taxon>Sordariomycetes</taxon>
        <taxon>Sordariomycetidae</taxon>
        <taxon>Diaporthales</taxon>
        <taxon>Diaporthaceae</taxon>
        <taxon>Diaporthe</taxon>
        <taxon>Diaporthe eres species complex</taxon>
    </lineage>
</organism>
<sequence>MTVRHGIPQKSTACTQISGGARHNPAFNMNQQDPKKIPFTEDPTQKQLTAYATFTESSYTSKFCDHFRKDESVYMVEDETSKDKEVQKANKIHVVEEDAEEGEGLIERKDLYTICHSVLGRDGQNRRGYWAVEVEDAHMAARTPLPVFQFGTLGLEIHPEKKGIIRLGTWDVELILRTCINYKEGKKVMKKVSGSGISDEKIRFRWCLRGPTIDCATDAEPIHKRAANKWKSLFKKWILERQGEDPRAGTFADDG</sequence>
<evidence type="ECO:0000313" key="3">
    <source>
        <dbReference type="Proteomes" id="UP001600888"/>
    </source>
</evidence>